<dbReference type="PANTHER" id="PTHR33841">
    <property type="entry name" value="DNA METHYLTRANSFERASE YEEA-RELATED"/>
    <property type="match status" value="1"/>
</dbReference>
<dbReference type="KEGG" id="lsj:LSJ_2052"/>
<dbReference type="AlphaFoldDB" id="A0A089QEG4"/>
<geneLocation type="plasmid" evidence="10 11">
    <name>pMP1046A</name>
</geneLocation>
<keyword evidence="2 10" id="KW-0489">Methyltransferase</keyword>
<dbReference type="PANTHER" id="PTHR33841:SF1">
    <property type="entry name" value="DNA METHYLTRANSFERASE A"/>
    <property type="match status" value="1"/>
</dbReference>
<evidence type="ECO:0000256" key="1">
    <source>
        <dbReference type="ARBA" id="ARBA00011900"/>
    </source>
</evidence>
<evidence type="ECO:0000259" key="7">
    <source>
        <dbReference type="Pfam" id="PF20466"/>
    </source>
</evidence>
<evidence type="ECO:0000259" key="9">
    <source>
        <dbReference type="Pfam" id="PF20473"/>
    </source>
</evidence>
<dbReference type="Pfam" id="PF20473">
    <property type="entry name" value="MmeI_Mtase"/>
    <property type="match status" value="1"/>
</dbReference>
<dbReference type="Gene3D" id="3.40.50.150">
    <property type="entry name" value="Vaccinia Virus protein VP39"/>
    <property type="match status" value="1"/>
</dbReference>
<dbReference type="InterPro" id="IPR046819">
    <property type="entry name" value="MmeI_hel"/>
</dbReference>
<gene>
    <name evidence="10" type="ORF">LSJ_2052</name>
</gene>
<evidence type="ECO:0000256" key="4">
    <source>
        <dbReference type="ARBA" id="ARBA00047942"/>
    </source>
</evidence>
<protein>
    <recommendedName>
        <fullName evidence="1">site-specific DNA-methyltransferase (adenine-specific)</fullName>
        <ecNumber evidence="1">2.1.1.72</ecNumber>
    </recommendedName>
</protein>
<dbReference type="Pfam" id="PF20464">
    <property type="entry name" value="MmeI_N"/>
    <property type="match status" value="1"/>
</dbReference>
<reference evidence="10 11" key="1">
    <citation type="journal article" date="2014" name="BMC Genomics">
        <title>Unusual genome complexity in Lactobacillus salivarius JCM1046.</title>
        <authorList>
            <person name="Raftis E.J."/>
            <person name="Forde B.M."/>
            <person name="Claesson M.J."/>
            <person name="O'Toole P.W."/>
        </authorList>
    </citation>
    <scope>NUCLEOTIDE SEQUENCE [LARGE SCALE GENOMIC DNA]</scope>
    <source>
        <strain evidence="10 11">JCM1046</strain>
        <plasmid evidence="10 11">pMP1046A</plasmid>
    </source>
</reference>
<name>A0A089QEG4_9LACO</name>
<dbReference type="Pfam" id="PF20466">
    <property type="entry name" value="MmeI_TRD"/>
    <property type="match status" value="1"/>
</dbReference>
<evidence type="ECO:0000259" key="5">
    <source>
        <dbReference type="Pfam" id="PF20464"/>
    </source>
</evidence>
<dbReference type="InterPro" id="IPR046817">
    <property type="entry name" value="MmeI_N"/>
</dbReference>
<dbReference type="EMBL" id="CP007647">
    <property type="protein sequence ID" value="AIR11469.1"/>
    <property type="molecule type" value="Genomic_DNA"/>
</dbReference>
<dbReference type="GO" id="GO:0009007">
    <property type="term" value="F:site-specific DNA-methyltransferase (adenine-specific) activity"/>
    <property type="evidence" value="ECO:0007669"/>
    <property type="project" value="UniProtKB-EC"/>
</dbReference>
<dbReference type="InterPro" id="IPR002052">
    <property type="entry name" value="DNA_methylase_N6_adenine_CS"/>
</dbReference>
<feature type="domain" description="MmeI-like DNA-methyltransferase" evidence="9">
    <location>
        <begin position="318"/>
        <end position="578"/>
    </location>
</feature>
<dbReference type="PROSITE" id="PS00092">
    <property type="entry name" value="N6_MTASE"/>
    <property type="match status" value="1"/>
</dbReference>
<evidence type="ECO:0000259" key="6">
    <source>
        <dbReference type="Pfam" id="PF20465"/>
    </source>
</evidence>
<dbReference type="GO" id="GO:0032259">
    <property type="term" value="P:methylation"/>
    <property type="evidence" value="ECO:0007669"/>
    <property type="project" value="UniProtKB-KW"/>
</dbReference>
<keyword evidence="10" id="KW-0614">Plasmid</keyword>
<dbReference type="InterPro" id="IPR046820">
    <property type="entry name" value="MmeI_TRD"/>
</dbReference>
<feature type="domain" description="MmeI-like N-terminal" evidence="5">
    <location>
        <begin position="2"/>
        <end position="159"/>
    </location>
</feature>
<proteinExistence type="predicted"/>
<dbReference type="GO" id="GO:0003676">
    <property type="term" value="F:nucleic acid binding"/>
    <property type="evidence" value="ECO:0007669"/>
    <property type="project" value="InterPro"/>
</dbReference>
<feature type="domain" description="MmeI-like helicase spacer" evidence="6">
    <location>
        <begin position="166"/>
        <end position="242"/>
    </location>
</feature>
<dbReference type="InterPro" id="IPR046816">
    <property type="entry name" value="MmeI_Mtase"/>
</dbReference>
<dbReference type="Pfam" id="PF20465">
    <property type="entry name" value="MmeI_hel"/>
    <property type="match status" value="1"/>
</dbReference>
<organism evidence="10 11">
    <name type="scientific">Ligilactobacillus salivarius</name>
    <dbReference type="NCBI Taxonomy" id="1624"/>
    <lineage>
        <taxon>Bacteria</taxon>
        <taxon>Bacillati</taxon>
        <taxon>Bacillota</taxon>
        <taxon>Bacilli</taxon>
        <taxon>Lactobacillales</taxon>
        <taxon>Lactobacillaceae</taxon>
        <taxon>Ligilactobacillus</taxon>
    </lineage>
</organism>
<dbReference type="InterPro" id="IPR050953">
    <property type="entry name" value="N4_N6_ade-DNA_methylase"/>
</dbReference>
<dbReference type="REBASE" id="94081">
    <property type="entry name" value="Lsa1046ORF2052P"/>
</dbReference>
<dbReference type="RefSeq" id="WP_044005696.1">
    <property type="nucleotide sequence ID" value="NZ_CP007647.1"/>
</dbReference>
<evidence type="ECO:0000313" key="11">
    <source>
        <dbReference type="Proteomes" id="UP000029488"/>
    </source>
</evidence>
<keyword evidence="3" id="KW-0808">Transferase</keyword>
<dbReference type="EC" id="2.1.1.72" evidence="1"/>
<dbReference type="InterPro" id="IPR046818">
    <property type="entry name" value="MmeI_C"/>
</dbReference>
<dbReference type="SUPFAM" id="SSF53335">
    <property type="entry name" value="S-adenosyl-L-methionine-dependent methyltransferases"/>
    <property type="match status" value="1"/>
</dbReference>
<evidence type="ECO:0000256" key="3">
    <source>
        <dbReference type="ARBA" id="ARBA00022679"/>
    </source>
</evidence>
<feature type="domain" description="MmeI-like target recognition" evidence="7">
    <location>
        <begin position="597"/>
        <end position="812"/>
    </location>
</feature>
<evidence type="ECO:0000313" key="10">
    <source>
        <dbReference type="EMBL" id="AIR11469.1"/>
    </source>
</evidence>
<dbReference type="Pfam" id="PF20467">
    <property type="entry name" value="MmeI_C"/>
    <property type="match status" value="1"/>
</dbReference>
<comment type="catalytic activity">
    <reaction evidence="4">
        <text>a 2'-deoxyadenosine in DNA + S-adenosyl-L-methionine = an N(6)-methyl-2'-deoxyadenosine in DNA + S-adenosyl-L-homocysteine + H(+)</text>
        <dbReference type="Rhea" id="RHEA:15197"/>
        <dbReference type="Rhea" id="RHEA-COMP:12418"/>
        <dbReference type="Rhea" id="RHEA-COMP:12419"/>
        <dbReference type="ChEBI" id="CHEBI:15378"/>
        <dbReference type="ChEBI" id="CHEBI:57856"/>
        <dbReference type="ChEBI" id="CHEBI:59789"/>
        <dbReference type="ChEBI" id="CHEBI:90615"/>
        <dbReference type="ChEBI" id="CHEBI:90616"/>
        <dbReference type="EC" id="2.1.1.72"/>
    </reaction>
</comment>
<dbReference type="Proteomes" id="UP000029488">
    <property type="component" value="Plasmid pMP1046A"/>
</dbReference>
<evidence type="ECO:0000256" key="2">
    <source>
        <dbReference type="ARBA" id="ARBA00022603"/>
    </source>
</evidence>
<evidence type="ECO:0000259" key="8">
    <source>
        <dbReference type="Pfam" id="PF20467"/>
    </source>
</evidence>
<feature type="domain" description="MmeI-like C-terminal" evidence="8">
    <location>
        <begin position="815"/>
        <end position="897"/>
    </location>
</feature>
<accession>A0A089QEG4</accession>
<sequence length="900" mass="103655">MAITEYEDKIKDIVENLDKEEFIFEFLSIYSKIAKSTITKLRKGTNNLSKVPSEYHLKNKLYFKQVSGDTLQAFTDLVSKISQQNVNPRYIMVTDFKNLIARDTKTQETIDIDFKKLPRNFEFFLAWNGIEKADFERENPADLKAAERFAKLYDTLLKDNERISRHGLNLFLIRLLFCLFAEDTGVFEKDIFTNTIKSMTKEDGSDLNCRIQELFEFLDTKIRPEDTPAWLRKFPYVNGQLFTEQHTNVVFSKKSRNLIIEAGELIGWDKVNPDILGSMLQAVASEDKRSHLGMHYTSVPNIMKVINPLFLDDLHEEFEKAKGNETKLNNLLERMRKMKFMDPACGSGNFLIITYKELRRLEMDIFEELGKLNNSTMYVPTIDLGQFYGIEIEDFAVDVTRLSLYIADHQMNLELKRRYGDVLRETLPLHKVGDIRCGNALRLDWNEILPHEKDDEVYLFGNPPYLGAKKQNSKQKKDLEFAVDGNKKFKKLDYICGWFNKGAKYIKDTDSKLGFVTTNSITQGEQVAMIWPQLLEYGQISYAYKSFKWSNNAKGNAGVTVNIIGMQAYRNKKNKKLFFDNNYEVVSHISPYLVIGNDRVITNSRKNINKSLPQAALGSLPLDGGNFILDANEYSDAVRDNNNLKEILKKYIGSKEFINGDIRYVLWLNNETYMKHKNNALVKNRVEKVRLFRKNGGASAKGAADRPYEFFTKKVREDAIKKHHSKANNEMLTIIIPRVSSENRLYIPMGIVGEDTIVSDAATAIYDAPLWLLGLLESRMHMVWLRNVGGKLKTDYRYSAGLVYNTFPVPELSTRRKNEIEELIGNILDIREEEGGTLAELYGSPLAAKNPKPMNPRLLEAHKELDKVVDRAYKSTDFKDDNERLALLLNMYSEMVNKKG</sequence>
<dbReference type="InterPro" id="IPR029063">
    <property type="entry name" value="SAM-dependent_MTases_sf"/>
</dbReference>